<dbReference type="OrthoDB" id="3421991at2"/>
<dbReference type="AlphaFoldDB" id="A0A1G7X7Y3"/>
<feature type="region of interest" description="Disordered" evidence="1">
    <location>
        <begin position="1"/>
        <end position="28"/>
    </location>
</feature>
<evidence type="ECO:0000256" key="1">
    <source>
        <dbReference type="SAM" id="MobiDB-lite"/>
    </source>
</evidence>
<evidence type="ECO:0000313" key="4">
    <source>
        <dbReference type="Proteomes" id="UP000198923"/>
    </source>
</evidence>
<protein>
    <submittedName>
        <fullName evidence="3">Uncharacterized protein</fullName>
    </submittedName>
</protein>
<feature type="transmembrane region" description="Helical" evidence="2">
    <location>
        <begin position="49"/>
        <end position="73"/>
    </location>
</feature>
<dbReference type="EMBL" id="FNCN01000008">
    <property type="protein sequence ID" value="SDG80308.1"/>
    <property type="molecule type" value="Genomic_DNA"/>
</dbReference>
<keyword evidence="4" id="KW-1185">Reference proteome</keyword>
<evidence type="ECO:0000313" key="3">
    <source>
        <dbReference type="EMBL" id="SDG80308.1"/>
    </source>
</evidence>
<evidence type="ECO:0000256" key="2">
    <source>
        <dbReference type="SAM" id="Phobius"/>
    </source>
</evidence>
<reference evidence="3 4" key="1">
    <citation type="submission" date="2016-10" db="EMBL/GenBank/DDBJ databases">
        <authorList>
            <person name="de Groot N.N."/>
        </authorList>
    </citation>
    <scope>NUCLEOTIDE SEQUENCE [LARGE SCALE GENOMIC DNA]</scope>
    <source>
        <strain evidence="3 4">CPCC 201354</strain>
    </source>
</reference>
<keyword evidence="2" id="KW-1133">Transmembrane helix</keyword>
<keyword evidence="2" id="KW-0472">Membrane</keyword>
<dbReference type="RefSeq" id="WP_093170179.1">
    <property type="nucleotide sequence ID" value="NZ_FNCN01000008.1"/>
</dbReference>
<accession>A0A1G7X7Y3</accession>
<sequence length="284" mass="30310">MTTRKRRSAAPSAGPTRPPTSSKRRRTQTTEFNIQFLADWGLTPGRQKLVAIVVVTLGVLAAAVALTGAVAALGSGFVPTRSSAEVVVGQPRPDRYQGWASPKLFAPIADRNADSAPLTVKEVFPAKVIKHGKQDLRLVSTRLDGDCASAMWGGTVLEQLAEAGCTQAVRGLYLSADRRYIAQYTLLNVKDQQSADAFADAMKVHHRAGWMLALPSTRAVFPTGGQTEGSGHAMGHYVGLLWLARTDGAESTPKDDFVGLSLAVRTVEKPVYRRVVAVTGTDAG</sequence>
<proteinExistence type="predicted"/>
<dbReference type="Proteomes" id="UP000198923">
    <property type="component" value="Unassembled WGS sequence"/>
</dbReference>
<gene>
    <name evidence="3" type="ORF">SAMN05421505_10876</name>
</gene>
<name>A0A1G7X7Y3_9ACTN</name>
<organism evidence="3 4">
    <name type="scientific">Sinosporangium album</name>
    <dbReference type="NCBI Taxonomy" id="504805"/>
    <lineage>
        <taxon>Bacteria</taxon>
        <taxon>Bacillati</taxon>
        <taxon>Actinomycetota</taxon>
        <taxon>Actinomycetes</taxon>
        <taxon>Streptosporangiales</taxon>
        <taxon>Streptosporangiaceae</taxon>
        <taxon>Sinosporangium</taxon>
    </lineage>
</organism>
<dbReference type="STRING" id="504805.SAMN05421505_10876"/>
<keyword evidence="2" id="KW-0812">Transmembrane</keyword>